<feature type="signal peptide" evidence="1">
    <location>
        <begin position="1"/>
        <end position="21"/>
    </location>
</feature>
<comment type="caution">
    <text evidence="3">The sequence shown here is derived from an EMBL/GenBank/DDBJ whole genome shotgun (WGS) entry which is preliminary data.</text>
</comment>
<sequence length="727" mass="81013">MKRVTSLFIISAMGYAGMAIAADQKQAIYLSPTGNDAADGSQASPLASVAEARKRVRALVAEAGADEHLHLRVNFAEGRYQLDEVLSFDAQDSGGENVRVSFAGPAGGLAEWSGGYQVTGWKQVENSPTWQATLPEDIRETLDGQCNALWVDGKRQTIARWPNLSEGDKRYRDIKAGGLSPDFETYTVTLEDVAPLLKLENLDHVRVRASKVWSTSHKQISSVDAETSVVTLKPPHAPVTRHLQMRPGDVYFFENDLGFLDEAGEWFYDPATGTLTVWPHEGVNMAEADVVIPMLPQLVRLDGTEEAPVVGLGFENIRFAHSKFTYDPEGYEGGQACNVLIIKRESDGKGFDRVRYPAAMEFRHVKNSRVLGCEFSQLGASALDVLEGSNDNEVVGSHFHDVGGNAVTVGIRKDNDLMPVGNRVANCYIHDCGVTFFGAVGVYGIFAKDTTIEHNTIAHMPYSGISIGWRWDDTPTGIENFRVIANHIYDGQREVQDGGAIYTLGYQRGTVIHNNVLHSIHKAPTHHWPAARAVFFDEGSKAYDVDGNISFECVNHVAFNRSKEAWMIWGDSNFFDVSRDRLTGHEPALRLAGLEAEWEKRWIPEGQRRDDLLPEPRTDIKLYTDDEALAADEKIHPLCEEFPDDEPADILAKLGFDAERLHFAGDQGISNSLQLGRRKISRWQVSDNYDLWMVQMMRDDGSWYMRGGHILKQVRPWPHQPPYSVGK</sequence>
<dbReference type="EMBL" id="JAENIM010000009">
    <property type="protein sequence ID" value="MBK1789853.1"/>
    <property type="molecule type" value="Genomic_DNA"/>
</dbReference>
<reference evidence="3" key="1">
    <citation type="submission" date="2021-01" db="EMBL/GenBank/DDBJ databases">
        <title>Modified the classification status of verrucomicrobia.</title>
        <authorList>
            <person name="Feng X."/>
        </authorList>
    </citation>
    <scope>NUCLEOTIDE SEQUENCE</scope>
    <source>
        <strain evidence="3">_KCTC 22039</strain>
    </source>
</reference>
<dbReference type="InterPro" id="IPR011050">
    <property type="entry name" value="Pectin_lyase_fold/virulence"/>
</dbReference>
<dbReference type="SUPFAM" id="SSF51126">
    <property type="entry name" value="Pectin lyase-like"/>
    <property type="match status" value="1"/>
</dbReference>
<dbReference type="Gene3D" id="2.160.20.10">
    <property type="entry name" value="Single-stranded right-handed beta-helix, Pectin lyase-like"/>
    <property type="match status" value="2"/>
</dbReference>
<feature type="domain" description="Right handed beta helix" evidence="2">
    <location>
        <begin position="369"/>
        <end position="521"/>
    </location>
</feature>
<dbReference type="InterPro" id="IPR012334">
    <property type="entry name" value="Pectin_lyas_fold"/>
</dbReference>
<dbReference type="InterPro" id="IPR039448">
    <property type="entry name" value="Beta_helix"/>
</dbReference>
<evidence type="ECO:0000259" key="2">
    <source>
        <dbReference type="Pfam" id="PF13229"/>
    </source>
</evidence>
<dbReference type="PANTHER" id="PTHR36453:SF1">
    <property type="entry name" value="RIGHT HANDED BETA HELIX DOMAIN-CONTAINING PROTEIN"/>
    <property type="match status" value="1"/>
</dbReference>
<organism evidence="3 4">
    <name type="scientific">Persicirhabdus sediminis</name>
    <dbReference type="NCBI Taxonomy" id="454144"/>
    <lineage>
        <taxon>Bacteria</taxon>
        <taxon>Pseudomonadati</taxon>
        <taxon>Verrucomicrobiota</taxon>
        <taxon>Verrucomicrobiia</taxon>
        <taxon>Verrucomicrobiales</taxon>
        <taxon>Verrucomicrobiaceae</taxon>
        <taxon>Persicirhabdus</taxon>
    </lineage>
</organism>
<name>A0A8J7MC33_9BACT</name>
<protein>
    <submittedName>
        <fullName evidence="3">Right-handed parallel beta-helix repeat-containing protein</fullName>
    </submittedName>
</protein>
<dbReference type="Proteomes" id="UP000624703">
    <property type="component" value="Unassembled WGS sequence"/>
</dbReference>
<evidence type="ECO:0000256" key="1">
    <source>
        <dbReference type="SAM" id="SignalP"/>
    </source>
</evidence>
<keyword evidence="4" id="KW-1185">Reference proteome</keyword>
<evidence type="ECO:0000313" key="4">
    <source>
        <dbReference type="Proteomes" id="UP000624703"/>
    </source>
</evidence>
<dbReference type="Pfam" id="PF13229">
    <property type="entry name" value="Beta_helix"/>
    <property type="match status" value="1"/>
</dbReference>
<keyword evidence="1" id="KW-0732">Signal</keyword>
<proteinExistence type="predicted"/>
<gene>
    <name evidence="3" type="ORF">JIN82_01655</name>
</gene>
<evidence type="ECO:0000313" key="3">
    <source>
        <dbReference type="EMBL" id="MBK1789853.1"/>
    </source>
</evidence>
<dbReference type="AlphaFoldDB" id="A0A8J7MC33"/>
<feature type="chain" id="PRO_5035296626" evidence="1">
    <location>
        <begin position="22"/>
        <end position="727"/>
    </location>
</feature>
<accession>A0A8J7MC33</accession>
<dbReference type="PANTHER" id="PTHR36453">
    <property type="entry name" value="SECRETED PROTEIN-RELATED"/>
    <property type="match status" value="1"/>
</dbReference>